<sequence length="61" mass="6794">MKLSKVLNLVTLIIAAILAVIFILDLVLGLPFGRYSLMTDIIVLVAAGLIIWQGWETHKQF</sequence>
<organism evidence="2 3">
    <name type="scientific">Kolteria novifilia</name>
    <dbReference type="NCBI Taxonomy" id="2527975"/>
    <lineage>
        <taxon>Bacteria</taxon>
        <taxon>Pseudomonadati</taxon>
        <taxon>Planctomycetota</taxon>
        <taxon>Planctomycetia</taxon>
        <taxon>Kolteriales</taxon>
        <taxon>Kolteriaceae</taxon>
        <taxon>Kolteria</taxon>
    </lineage>
</organism>
<dbReference type="RefSeq" id="WP_145263236.1">
    <property type="nucleotide sequence ID" value="NZ_CP036279.1"/>
</dbReference>
<reference evidence="2 3" key="1">
    <citation type="submission" date="2019-02" db="EMBL/GenBank/DDBJ databases">
        <title>Deep-cultivation of Planctomycetes and their phenomic and genomic characterization uncovers novel biology.</title>
        <authorList>
            <person name="Wiegand S."/>
            <person name="Jogler M."/>
            <person name="Boedeker C."/>
            <person name="Pinto D."/>
            <person name="Vollmers J."/>
            <person name="Rivas-Marin E."/>
            <person name="Kohn T."/>
            <person name="Peeters S.H."/>
            <person name="Heuer A."/>
            <person name="Rast P."/>
            <person name="Oberbeckmann S."/>
            <person name="Bunk B."/>
            <person name="Jeske O."/>
            <person name="Meyerdierks A."/>
            <person name="Storesund J.E."/>
            <person name="Kallscheuer N."/>
            <person name="Luecker S."/>
            <person name="Lage O.M."/>
            <person name="Pohl T."/>
            <person name="Merkel B.J."/>
            <person name="Hornburger P."/>
            <person name="Mueller R.-W."/>
            <person name="Bruemmer F."/>
            <person name="Labrenz M."/>
            <person name="Spormann A.M."/>
            <person name="Op den Camp H."/>
            <person name="Overmann J."/>
            <person name="Amann R."/>
            <person name="Jetten M.S.M."/>
            <person name="Mascher T."/>
            <person name="Medema M.H."/>
            <person name="Devos D.P."/>
            <person name="Kaster A.-K."/>
            <person name="Ovreas L."/>
            <person name="Rohde M."/>
            <person name="Galperin M.Y."/>
            <person name="Jogler C."/>
        </authorList>
    </citation>
    <scope>NUCLEOTIDE SEQUENCE [LARGE SCALE GENOMIC DNA]</scope>
    <source>
        <strain evidence="2 3">Pan216</strain>
    </source>
</reference>
<keyword evidence="1" id="KW-0812">Transmembrane</keyword>
<keyword evidence="1" id="KW-0472">Membrane</keyword>
<keyword evidence="3" id="KW-1185">Reference proteome</keyword>
<dbReference type="AlphaFoldDB" id="A0A518BD19"/>
<dbReference type="EMBL" id="CP036279">
    <property type="protein sequence ID" value="QDU64793.1"/>
    <property type="molecule type" value="Genomic_DNA"/>
</dbReference>
<dbReference type="KEGG" id="knv:Pan216_56850"/>
<feature type="transmembrane region" description="Helical" evidence="1">
    <location>
        <begin position="6"/>
        <end position="28"/>
    </location>
</feature>
<evidence type="ECO:0000313" key="3">
    <source>
        <dbReference type="Proteomes" id="UP000317093"/>
    </source>
</evidence>
<name>A0A518BD19_9BACT</name>
<evidence type="ECO:0000256" key="1">
    <source>
        <dbReference type="SAM" id="Phobius"/>
    </source>
</evidence>
<proteinExistence type="predicted"/>
<protein>
    <submittedName>
        <fullName evidence="2">Uncharacterized protein</fullName>
    </submittedName>
</protein>
<feature type="transmembrane region" description="Helical" evidence="1">
    <location>
        <begin position="35"/>
        <end position="55"/>
    </location>
</feature>
<evidence type="ECO:0000313" key="2">
    <source>
        <dbReference type="EMBL" id="QDU64793.1"/>
    </source>
</evidence>
<accession>A0A518BD19</accession>
<keyword evidence="1" id="KW-1133">Transmembrane helix</keyword>
<gene>
    <name evidence="2" type="ORF">Pan216_56850</name>
</gene>
<dbReference type="Proteomes" id="UP000317093">
    <property type="component" value="Chromosome"/>
</dbReference>